<dbReference type="Proteomes" id="UP000679213">
    <property type="component" value="Chromosome I"/>
</dbReference>
<keyword evidence="3" id="KW-1185">Reference proteome</keyword>
<organism evidence="2 3">
    <name type="scientific">Methanocaldococcus lauensis</name>
    <dbReference type="NCBI Taxonomy" id="2546128"/>
    <lineage>
        <taxon>Archaea</taxon>
        <taxon>Methanobacteriati</taxon>
        <taxon>Methanobacteriota</taxon>
        <taxon>Methanomada group</taxon>
        <taxon>Methanococci</taxon>
        <taxon>Methanococcales</taxon>
        <taxon>Methanocaldococcaceae</taxon>
        <taxon>Methanocaldococcus</taxon>
    </lineage>
</organism>
<evidence type="ECO:0000256" key="1">
    <source>
        <dbReference type="SAM" id="Phobius"/>
    </source>
</evidence>
<dbReference type="KEGG" id="mesg:MLAUSG7_0528"/>
<gene>
    <name evidence="2" type="ORF">MLAUSG7_0528</name>
</gene>
<keyword evidence="1" id="KW-1133">Transmembrane helix</keyword>
<dbReference type="GeneID" id="65883337"/>
<evidence type="ECO:0000313" key="2">
    <source>
        <dbReference type="EMBL" id="CAB3288063.1"/>
    </source>
</evidence>
<dbReference type="AlphaFoldDB" id="A0A8D6PU65"/>
<dbReference type="RefSeq" id="WP_214400412.1">
    <property type="nucleotide sequence ID" value="NZ_LR792632.1"/>
</dbReference>
<accession>A0A8D6PU65</accession>
<keyword evidence="1" id="KW-0812">Transmembrane</keyword>
<name>A0A8D6PU65_9EURY</name>
<feature type="transmembrane region" description="Helical" evidence="1">
    <location>
        <begin position="5"/>
        <end position="23"/>
    </location>
</feature>
<keyword evidence="1" id="KW-0472">Membrane</keyword>
<proteinExistence type="predicted"/>
<reference evidence="2 3" key="1">
    <citation type="submission" date="2020-04" db="EMBL/GenBank/DDBJ databases">
        <authorList>
            <consortium name="Genoscope - CEA"/>
            <person name="William W."/>
        </authorList>
    </citation>
    <scope>NUCLEOTIDE SEQUENCE [LARGE SCALE GENOMIC DNA]</scope>
    <source>
        <strain evidence="2 3">SG7</strain>
    </source>
</reference>
<sequence>MKKFILFVLINVLPIAIIGWYLYENIGGAESLNEVIENSPFKEFTYIDHDVIMNNKENIRNINGIYKDLLIFINGVYISSDGNTVGIKVPMAFIFKYIKIDDYKYYNGCIIKGNGNLGKATPNDLTVLIPQNFKDIVIYNRDSVIAGVITNNETVYVWVFRKKGNITAETIKLYFENIKKHNPDLIEYKVIDFKDKFYVYLRYRGHYLELNKLT</sequence>
<protein>
    <submittedName>
        <fullName evidence="2">VAR1 protein isolog</fullName>
    </submittedName>
</protein>
<evidence type="ECO:0000313" key="3">
    <source>
        <dbReference type="Proteomes" id="UP000679213"/>
    </source>
</evidence>
<dbReference type="EMBL" id="LR792632">
    <property type="protein sequence ID" value="CAB3288063.1"/>
    <property type="molecule type" value="Genomic_DNA"/>
</dbReference>